<dbReference type="EMBL" id="BKCJ011330709">
    <property type="protein sequence ID" value="GFD21567.1"/>
    <property type="molecule type" value="Genomic_DNA"/>
</dbReference>
<proteinExistence type="predicted"/>
<accession>A0A699UGG7</accession>
<dbReference type="AlphaFoldDB" id="A0A699UGG7"/>
<feature type="non-terminal residue" evidence="1">
    <location>
        <position position="131"/>
    </location>
</feature>
<sequence>AVCGAAVGKLVAGDLFSQATKVVASQSAGLARDSGRSIHKKTKRDDIVVRAQRRGRALNGAVPLVATLVVGGFKNLVAPAVENDNLVVAEVADAVNLPGVVAAVAVGREGIGDAQRVEHRHGNGARAGAAA</sequence>
<organism evidence="1">
    <name type="scientific">Tanacetum cinerariifolium</name>
    <name type="common">Dalmatian daisy</name>
    <name type="synonym">Chrysanthemum cinerariifolium</name>
    <dbReference type="NCBI Taxonomy" id="118510"/>
    <lineage>
        <taxon>Eukaryota</taxon>
        <taxon>Viridiplantae</taxon>
        <taxon>Streptophyta</taxon>
        <taxon>Embryophyta</taxon>
        <taxon>Tracheophyta</taxon>
        <taxon>Spermatophyta</taxon>
        <taxon>Magnoliopsida</taxon>
        <taxon>eudicotyledons</taxon>
        <taxon>Gunneridae</taxon>
        <taxon>Pentapetalae</taxon>
        <taxon>asterids</taxon>
        <taxon>campanulids</taxon>
        <taxon>Asterales</taxon>
        <taxon>Asteraceae</taxon>
        <taxon>Asteroideae</taxon>
        <taxon>Anthemideae</taxon>
        <taxon>Anthemidinae</taxon>
        <taxon>Tanacetum</taxon>
    </lineage>
</organism>
<evidence type="ECO:0000313" key="1">
    <source>
        <dbReference type="EMBL" id="GFD21567.1"/>
    </source>
</evidence>
<reference evidence="1" key="1">
    <citation type="journal article" date="2019" name="Sci. Rep.">
        <title>Draft genome of Tanacetum cinerariifolium, the natural source of mosquito coil.</title>
        <authorList>
            <person name="Yamashiro T."/>
            <person name="Shiraishi A."/>
            <person name="Satake H."/>
            <person name="Nakayama K."/>
        </authorList>
    </citation>
    <scope>NUCLEOTIDE SEQUENCE</scope>
</reference>
<gene>
    <name evidence="1" type="ORF">Tci_893536</name>
</gene>
<name>A0A699UGG7_TANCI</name>
<protein>
    <submittedName>
        <fullName evidence="1">Uncharacterized protein</fullName>
    </submittedName>
</protein>
<comment type="caution">
    <text evidence="1">The sequence shown here is derived from an EMBL/GenBank/DDBJ whole genome shotgun (WGS) entry which is preliminary data.</text>
</comment>
<feature type="non-terminal residue" evidence="1">
    <location>
        <position position="1"/>
    </location>
</feature>